<dbReference type="InterPro" id="IPR037033">
    <property type="entry name" value="DNA-dir_RNAP_su2_hyb_sf"/>
</dbReference>
<keyword evidence="2 6" id="KW-0808">Transferase</keyword>
<evidence type="ECO:0000256" key="7">
    <source>
        <dbReference type="RuleBase" id="RU000434"/>
    </source>
</evidence>
<dbReference type="InterPro" id="IPR007120">
    <property type="entry name" value="DNA-dir_RNAP_su2_dom"/>
</dbReference>
<dbReference type="GO" id="GO:0000428">
    <property type="term" value="C:DNA-directed RNA polymerase complex"/>
    <property type="evidence" value="ECO:0007669"/>
    <property type="project" value="UniProtKB-KW"/>
</dbReference>
<proteinExistence type="inferred from homology"/>
<dbReference type="InterPro" id="IPR042107">
    <property type="entry name" value="DNA-dir_RNA_pol_bsu_ext_1_sf"/>
</dbReference>
<dbReference type="NCBIfam" id="NF001616">
    <property type="entry name" value="PRK00405.1"/>
    <property type="match status" value="1"/>
</dbReference>
<comment type="similarity">
    <text evidence="6 7">Belongs to the RNA polymerase beta chain family.</text>
</comment>
<dbReference type="Gene3D" id="2.40.270.10">
    <property type="entry name" value="DNA-directed RNA polymerase, subunit 2, domain 6"/>
    <property type="match status" value="2"/>
</dbReference>
<evidence type="ECO:0000259" key="12">
    <source>
        <dbReference type="Pfam" id="PF04561"/>
    </source>
</evidence>
<evidence type="ECO:0000259" key="10">
    <source>
        <dbReference type="Pfam" id="PF00562"/>
    </source>
</evidence>
<dbReference type="InterPro" id="IPR014724">
    <property type="entry name" value="RNA_pol_RPB2_OB-fold"/>
</dbReference>
<dbReference type="EMBL" id="UGOY01000001">
    <property type="protein sequence ID" value="STY21824.1"/>
    <property type="molecule type" value="Genomic_DNA"/>
</dbReference>
<name>A0A378L4X6_9GAMM</name>
<dbReference type="SUPFAM" id="SSF64484">
    <property type="entry name" value="beta and beta-prime subunits of DNA dependent RNA-polymerase"/>
    <property type="match status" value="1"/>
</dbReference>
<evidence type="ECO:0000313" key="16">
    <source>
        <dbReference type="EMBL" id="KTD72065.1"/>
    </source>
</evidence>
<feature type="domain" description="RNA polymerase Rpb2" evidence="11">
    <location>
        <begin position="1292"/>
        <end position="1366"/>
    </location>
</feature>
<reference evidence="16 18" key="1">
    <citation type="submission" date="2015-11" db="EMBL/GenBank/DDBJ databases">
        <title>Genomic analysis of 38 Legionella species identifies large and diverse effector repertoires.</title>
        <authorList>
            <person name="Burstein D."/>
            <person name="Amaro F."/>
            <person name="Zusman T."/>
            <person name="Lifshitz Z."/>
            <person name="Cohen O."/>
            <person name="Gilbert J.A."/>
            <person name="Pupko T."/>
            <person name="Shuman H.A."/>
            <person name="Segal G."/>
        </authorList>
    </citation>
    <scope>NUCLEOTIDE SEQUENCE [LARGE SCALE GENOMIC DNA]</scope>
    <source>
        <strain evidence="16 18">SC-18-C9</strain>
    </source>
</reference>
<dbReference type="InterPro" id="IPR037034">
    <property type="entry name" value="RNA_pol_Rpb2_2_sf"/>
</dbReference>
<evidence type="ECO:0000313" key="17">
    <source>
        <dbReference type="EMBL" id="STY21824.1"/>
    </source>
</evidence>
<dbReference type="STRING" id="460.Lstg_2576"/>
<evidence type="ECO:0000256" key="8">
    <source>
        <dbReference type="RuleBase" id="RU363031"/>
    </source>
</evidence>
<dbReference type="InterPro" id="IPR007642">
    <property type="entry name" value="RNA_pol_Rpb2_2"/>
</dbReference>
<dbReference type="Gene3D" id="2.30.150.10">
    <property type="entry name" value="DNA-directed RNA polymerase, beta subunit, external 1 domain"/>
    <property type="match status" value="1"/>
</dbReference>
<dbReference type="RefSeq" id="WP_058478116.1">
    <property type="nucleotide sequence ID" value="NZ_CAAAIO010000044.1"/>
</dbReference>
<dbReference type="FunFam" id="2.40.50.100:FF:000006">
    <property type="entry name" value="DNA-directed RNA polymerase subunit beta"/>
    <property type="match status" value="1"/>
</dbReference>
<evidence type="ECO:0000259" key="15">
    <source>
        <dbReference type="Pfam" id="PF10385"/>
    </source>
</evidence>
<dbReference type="Gene3D" id="3.90.1100.10">
    <property type="match status" value="2"/>
</dbReference>
<keyword evidence="4 6" id="KW-0804">Transcription</keyword>
<evidence type="ECO:0000256" key="5">
    <source>
        <dbReference type="ARBA" id="ARBA00048552"/>
    </source>
</evidence>
<evidence type="ECO:0000259" key="11">
    <source>
        <dbReference type="Pfam" id="PF04560"/>
    </source>
</evidence>
<reference evidence="17 19" key="2">
    <citation type="submission" date="2018-06" db="EMBL/GenBank/DDBJ databases">
        <authorList>
            <consortium name="Pathogen Informatics"/>
            <person name="Doyle S."/>
        </authorList>
    </citation>
    <scope>NUCLEOTIDE SEQUENCE [LARGE SCALE GENOMIC DNA]</scope>
    <source>
        <strain evidence="17 19">NCTC11991</strain>
    </source>
</reference>
<dbReference type="Gene3D" id="3.90.1800.10">
    <property type="entry name" value="RNA polymerase alpha subunit dimerisation domain"/>
    <property type="match status" value="1"/>
</dbReference>
<dbReference type="Proteomes" id="UP000255110">
    <property type="component" value="Unassembled WGS sequence"/>
</dbReference>
<dbReference type="InterPro" id="IPR007641">
    <property type="entry name" value="RNA_pol_Rpb2_7"/>
</dbReference>
<evidence type="ECO:0000256" key="9">
    <source>
        <dbReference type="SAM" id="Coils"/>
    </source>
</evidence>
<evidence type="ECO:0000259" key="13">
    <source>
        <dbReference type="Pfam" id="PF04563"/>
    </source>
</evidence>
<dbReference type="GO" id="GO:0003899">
    <property type="term" value="F:DNA-directed RNA polymerase activity"/>
    <property type="evidence" value="ECO:0007669"/>
    <property type="project" value="UniProtKB-UniRule"/>
</dbReference>
<dbReference type="InterPro" id="IPR007121">
    <property type="entry name" value="RNA_pol_bsu_CS"/>
</dbReference>
<comment type="function">
    <text evidence="6 8">DNA-dependent RNA polymerase catalyzes the transcription of DNA into RNA using the four ribonucleoside triphosphates as substrates.</text>
</comment>
<dbReference type="InterPro" id="IPR010243">
    <property type="entry name" value="RNA_pol_bsu_bac"/>
</dbReference>
<dbReference type="GO" id="GO:0003677">
    <property type="term" value="F:DNA binding"/>
    <property type="evidence" value="ECO:0007669"/>
    <property type="project" value="UniProtKB-UniRule"/>
</dbReference>
<dbReference type="HAMAP" id="MF_01321">
    <property type="entry name" value="RNApol_bact_RpoB"/>
    <property type="match status" value="1"/>
</dbReference>
<dbReference type="FunFam" id="3.90.1800.10:FF:000001">
    <property type="entry name" value="DNA-directed RNA polymerase subunit beta"/>
    <property type="match status" value="1"/>
</dbReference>
<dbReference type="Pfam" id="PF04565">
    <property type="entry name" value="RNA_pol_Rpb2_3"/>
    <property type="match status" value="1"/>
</dbReference>
<dbReference type="Gene3D" id="3.90.1110.10">
    <property type="entry name" value="RNA polymerase Rpb2, domain 2"/>
    <property type="match status" value="2"/>
</dbReference>
<feature type="domain" description="RNA polymerase Rpb2" evidence="12">
    <location>
        <begin position="372"/>
        <end position="469"/>
    </location>
</feature>
<dbReference type="CDD" id="cd00653">
    <property type="entry name" value="RNA_pol_B_RPB2"/>
    <property type="match status" value="1"/>
</dbReference>
<dbReference type="Pfam" id="PF00562">
    <property type="entry name" value="RNA_pol_Rpb2_6"/>
    <property type="match status" value="1"/>
</dbReference>
<feature type="domain" description="DNA-directed RNA polymerase subunit 2 hybrid-binding" evidence="10">
    <location>
        <begin position="732"/>
        <end position="1290"/>
    </location>
</feature>
<evidence type="ECO:0000256" key="2">
    <source>
        <dbReference type="ARBA" id="ARBA00022679"/>
    </source>
</evidence>
<dbReference type="InterPro" id="IPR015712">
    <property type="entry name" value="DNA-dir_RNA_pol_su2"/>
</dbReference>
<dbReference type="Pfam" id="PF04563">
    <property type="entry name" value="RNA_pol_Rpb2_1"/>
    <property type="match status" value="1"/>
</dbReference>
<organism evidence="17 19">
    <name type="scientific">Legionella steigerwaltii</name>
    <dbReference type="NCBI Taxonomy" id="460"/>
    <lineage>
        <taxon>Bacteria</taxon>
        <taxon>Pseudomonadati</taxon>
        <taxon>Pseudomonadota</taxon>
        <taxon>Gammaproteobacteria</taxon>
        <taxon>Legionellales</taxon>
        <taxon>Legionellaceae</taxon>
        <taxon>Legionella</taxon>
    </lineage>
</organism>
<evidence type="ECO:0000256" key="1">
    <source>
        <dbReference type="ARBA" id="ARBA00022478"/>
    </source>
</evidence>
<dbReference type="Gene3D" id="2.40.50.100">
    <property type="match status" value="1"/>
</dbReference>
<dbReference type="EC" id="2.7.7.6" evidence="6 8"/>
<dbReference type="Proteomes" id="UP000054820">
    <property type="component" value="Unassembled WGS sequence"/>
</dbReference>
<keyword evidence="18" id="KW-1185">Reference proteome</keyword>
<feature type="domain" description="RNA polymerase beta subunit protrusion" evidence="13">
    <location>
        <begin position="33"/>
        <end position="514"/>
    </location>
</feature>
<dbReference type="OrthoDB" id="9803954at2"/>
<keyword evidence="1 6" id="KW-0240">DNA-directed RNA polymerase</keyword>
<dbReference type="NCBIfam" id="TIGR02013">
    <property type="entry name" value="rpoB"/>
    <property type="match status" value="1"/>
</dbReference>
<evidence type="ECO:0000259" key="14">
    <source>
        <dbReference type="Pfam" id="PF04565"/>
    </source>
</evidence>
<feature type="domain" description="RNA polymerase Rpb2" evidence="14">
    <location>
        <begin position="528"/>
        <end position="595"/>
    </location>
</feature>
<dbReference type="InterPro" id="IPR007645">
    <property type="entry name" value="RNA_pol_Rpb2_3"/>
</dbReference>
<dbReference type="GO" id="GO:0032549">
    <property type="term" value="F:ribonucleoside binding"/>
    <property type="evidence" value="ECO:0007669"/>
    <property type="project" value="InterPro"/>
</dbReference>
<feature type="domain" description="DNA-directed RNA polymerase beta subunit external 1" evidence="15">
    <location>
        <begin position="607"/>
        <end position="671"/>
    </location>
</feature>
<dbReference type="PROSITE" id="PS01166">
    <property type="entry name" value="RNA_POL_BETA"/>
    <property type="match status" value="1"/>
</dbReference>
<dbReference type="Pfam" id="PF10385">
    <property type="entry name" value="RNA_pol_Rpb2_45"/>
    <property type="match status" value="1"/>
</dbReference>
<dbReference type="InterPro" id="IPR007644">
    <property type="entry name" value="RNA_pol_bsu_protrusion"/>
</dbReference>
<evidence type="ECO:0000256" key="4">
    <source>
        <dbReference type="ARBA" id="ARBA00023163"/>
    </source>
</evidence>
<dbReference type="FunFam" id="2.40.50.150:FF:000001">
    <property type="entry name" value="DNA-directed RNA polymerase subunit beta"/>
    <property type="match status" value="1"/>
</dbReference>
<gene>
    <name evidence="6 17" type="primary">rpoB</name>
    <name evidence="16" type="ORF">Lstg_2576</name>
    <name evidence="17" type="ORF">NCTC11991_00402</name>
</gene>
<protein>
    <recommendedName>
        <fullName evidence="6 8">DNA-directed RNA polymerase subunit beta</fullName>
        <shortName evidence="6">RNAP subunit beta</shortName>
        <ecNumber evidence="6 8">2.7.7.6</ecNumber>
    </recommendedName>
    <alternativeName>
        <fullName evidence="6">RNA polymerase subunit beta</fullName>
    </alternativeName>
    <alternativeName>
        <fullName evidence="6">Transcriptase subunit beta</fullName>
    </alternativeName>
</protein>
<dbReference type="Pfam" id="PF04561">
    <property type="entry name" value="RNA_pol_Rpb2_2"/>
    <property type="match status" value="2"/>
</dbReference>
<dbReference type="GO" id="GO:0006351">
    <property type="term" value="P:DNA-templated transcription"/>
    <property type="evidence" value="ECO:0007669"/>
    <property type="project" value="UniProtKB-UniRule"/>
</dbReference>
<dbReference type="EMBL" id="LNYZ01000025">
    <property type="protein sequence ID" value="KTD72065.1"/>
    <property type="molecule type" value="Genomic_DNA"/>
</dbReference>
<feature type="domain" description="RNA polymerase Rpb2" evidence="12">
    <location>
        <begin position="164"/>
        <end position="236"/>
    </location>
</feature>
<dbReference type="Pfam" id="PF04560">
    <property type="entry name" value="RNA_pol_Rpb2_7"/>
    <property type="match status" value="1"/>
</dbReference>
<comment type="catalytic activity">
    <reaction evidence="5 6 8">
        <text>RNA(n) + a ribonucleoside 5'-triphosphate = RNA(n+1) + diphosphate</text>
        <dbReference type="Rhea" id="RHEA:21248"/>
        <dbReference type="Rhea" id="RHEA-COMP:14527"/>
        <dbReference type="Rhea" id="RHEA-COMP:17342"/>
        <dbReference type="ChEBI" id="CHEBI:33019"/>
        <dbReference type="ChEBI" id="CHEBI:61557"/>
        <dbReference type="ChEBI" id="CHEBI:140395"/>
        <dbReference type="EC" id="2.7.7.6"/>
    </reaction>
</comment>
<comment type="subunit">
    <text evidence="6 8">The RNAP catalytic core consists of 2 alpha, 1 beta, 1 beta' and 1 omega subunit. When a sigma factor is associated with the core the holoenzyme is formed, which can initiate transcription.</text>
</comment>
<sequence>MAVAEAKPQYSHAEKKRFRKSFGSQADKMAIPNLLEIQLKSYRDFLQADSKSNEHFNTGLHAAFSSVFPIESFSGNARLEYVGYKLGEPAFDVRECKLRGLTYSAPLRVKIRLVVLDKDASEDPKPIKDIREQDVFMGEIPLMTDVGTFVVNGTERVVVSQLHRSPGVIFEHDKGKTHSSGKLLYSARIIPYRGSWLDFEFDPKDCVYVRIDRRRKLPVSILLRALGYETEDILNEFFEMTSCHLKNGEYHIDLIPQRLRGEIASFDIHVPETGELIVEQGRRITARHIKQMEKSQMKDLIVPRDYLIGKTLAKNIIDTSTGEFIAQANEEVTDELLDVMATNGIHEFDMIYTNDLDHGSYISDTLKIDPTSSQLEALVEIYRMMRPGEPPTKEAAEALFKNLFFVDERYDLSAVGRMKFNRRVGRKNDDGPGTLTKEDIMAVITTLIDIRNGIGMVDDIDHLGNRRVRSVGEMTENQFRVGLVRVERAVKERLSLVESENLMPQDLINAKPVSAAIKEFFGSSQLSQFMDQVNPLSGVTHKRRVSALGPGGLTRERAGFEVRDVHTTHYGRVCPIETPEGPNIGLINSLSVYARTNDYGFIETPCRKVVNGRVTDEIEYLSAIEEVDQYIAQSSVALDKDGNILADLVPCRHQNEFSLTTPDNINYMDISPKQIVSVAASLIPFLEHDDANRALMGSNMQRQAVPTLRSEKPLVGTGMERIVASDSGVSVVAKRGGVIDLVDASRIVVRVNDDETTAGETGVDIYNLTKYFRSNQDTCINQRPIVNTGDIIQRGDILADGPCTDMGELALGQNLLVAFMPWNGYNFEDSILISERIVQDDRFTTIHIEELTCIARDTKLGTEEITADIPNVGESALSNLDESGVVFIGAEVKAGDILVGKVTPKGETQLTPEEKLLRAIFGEKASDVKDSSLRVPSGMNGTVIDVQVFTRDGLEKDARAKSIEEEHLARVRKDLVDERRIREEDIYHRVANIILDKVATGGPGNLKPGSKINQEYLDNIGRDKWFDIRLENDVISQQLEQLSKQLEMLSKEMEKRFNDSRKKIIQGDDLAPGVLKIVKVYLAVKRRIQPGDKMAGRHGNKGVISIVVPVEDMPHMEDGTAVDIVLNPLGVPSRMNIGQVLETHLGLAAKGLGNKIAQMLDSKQNASEIKSFLYKIYNHDGVQRVQLDSLNDEEILRLADNLRAGVPMATPVFDGASEEEIKSMLQLADLSSDGKTFLIDGRTGSKFDNPVTVGYMYMLKLNHLVDDKMHARSTGSYSLVTQQPLGGKAQFGGQRFGEMEVWALEAYGAAYTLQEMLTVKSDDVGGRTKIYKNIVDGDHRMDPGMPESFNVLLKEIRALGIDIELEHD</sequence>
<dbReference type="PANTHER" id="PTHR20856">
    <property type="entry name" value="DNA-DIRECTED RNA POLYMERASE I SUBUNIT 2"/>
    <property type="match status" value="1"/>
</dbReference>
<evidence type="ECO:0000256" key="3">
    <source>
        <dbReference type="ARBA" id="ARBA00022695"/>
    </source>
</evidence>
<accession>A0A378L4X6</accession>
<evidence type="ECO:0000256" key="6">
    <source>
        <dbReference type="HAMAP-Rule" id="MF_01321"/>
    </source>
</evidence>
<dbReference type="Gene3D" id="2.40.50.150">
    <property type="match status" value="1"/>
</dbReference>
<feature type="coiled-coil region" evidence="9">
    <location>
        <begin position="1032"/>
        <end position="1059"/>
    </location>
</feature>
<evidence type="ECO:0000313" key="19">
    <source>
        <dbReference type="Proteomes" id="UP000255110"/>
    </source>
</evidence>
<keyword evidence="3 6" id="KW-0548">Nucleotidyltransferase</keyword>
<dbReference type="InterPro" id="IPR019462">
    <property type="entry name" value="DNA-dir_RNA_pol_bsu_external_1"/>
</dbReference>
<keyword evidence="9" id="KW-0175">Coiled coil</keyword>
<evidence type="ECO:0000313" key="18">
    <source>
        <dbReference type="Proteomes" id="UP000054820"/>
    </source>
</evidence>